<evidence type="ECO:0008006" key="4">
    <source>
        <dbReference type="Google" id="ProtNLM"/>
    </source>
</evidence>
<dbReference type="InterPro" id="IPR006935">
    <property type="entry name" value="Helicase/UvrB_N"/>
</dbReference>
<dbReference type="PROSITE" id="PS51192">
    <property type="entry name" value="HELICASE_ATP_BIND_1"/>
    <property type="match status" value="1"/>
</dbReference>
<dbReference type="Pfam" id="PF00271">
    <property type="entry name" value="Helicase_C"/>
    <property type="match status" value="1"/>
</dbReference>
<proteinExistence type="predicted"/>
<dbReference type="PROSITE" id="PS51194">
    <property type="entry name" value="HELICASE_CTER"/>
    <property type="match status" value="1"/>
</dbReference>
<feature type="domain" description="Helicase C-terminal" evidence="2">
    <location>
        <begin position="487"/>
        <end position="679"/>
    </location>
</feature>
<dbReference type="AlphaFoldDB" id="A0A6C0KFV4"/>
<dbReference type="InterPro" id="IPR000330">
    <property type="entry name" value="SNF2_N"/>
</dbReference>
<dbReference type="SMART" id="SM00487">
    <property type="entry name" value="DEXDc"/>
    <property type="match status" value="1"/>
</dbReference>
<organism evidence="3">
    <name type="scientific">viral metagenome</name>
    <dbReference type="NCBI Taxonomy" id="1070528"/>
    <lineage>
        <taxon>unclassified sequences</taxon>
        <taxon>metagenomes</taxon>
        <taxon>organismal metagenomes</taxon>
    </lineage>
</organism>
<dbReference type="InterPro" id="IPR001650">
    <property type="entry name" value="Helicase_C-like"/>
</dbReference>
<dbReference type="InterPro" id="IPR027417">
    <property type="entry name" value="P-loop_NTPase"/>
</dbReference>
<dbReference type="Pfam" id="PF04851">
    <property type="entry name" value="ResIII"/>
    <property type="match status" value="1"/>
</dbReference>
<sequence>MDLSKYLPVYPDFDDTHAQETLDILGENLDEENAQSERSPYLSISLKNEFNQTKLERYEPKPDKPGEWMRHQIFMSRFLSSHTPYQSILLMHEPGTGKTCTSVAVIETVREEHTDIRGALVLMTGEGLINNYKNEIVNVCTDGTYCPVNYSLLNKRQRQIRITKSLDTFYEFGTYDRFSSMIQEKDDDYIRQHYSNKVIVLDEVHNLRKHDVNLKQVWNTIKKTKMEKAEKGLPLDSYQQSLFNLLEAKYERNIALSPTQIKLIYSLLSQKRYNAIHKFLHTVTNCKILLLSGTPMRDKPSEIIDIMNLILPVSKTLEKDDYFNDETLIEESKQQLKDNLKGHVSYLKSMKSDVRKEYVVNPNYELELSDVKLYALEMSKFQTEIYNDALKKDKEQTGIYSNSRQANLFVFPDGTYGRGDKNLDELRSKIRGKNNDRMIENIRMYSCKYAECIQKILAFPNESHFVYSEFVGGSGAKIFVFLLELFGFTKPAISVKEDTQPAYKGVLDGDDEFKDSKKTEDIKDIKSDLDDIGKKGKKYVILTSDTSSPKEITTIASLFNHDANMYGDYIQVVIGSSVVSEGFTLKNVRHVHILTPDWNFSVLDQVIARSYRLGSHNALIASGLRDISVKVYLYCAMPLEYRNDGNDEDDFSIDYHMFNTSRSKDNAIKAVERVLKEVSVDCYLNKERNQSMFPDDDNLTRECEYQTCEYECDGIPNDVSDASKYKIDYSTYNLYYDKKEIDDVINRLVSIFSKQSKMKLSKILEELSRHNKQIILKGLYQMIITNFVVKDRFGYNCFLRNEHDYLYLTHNAMRTGTFLDNYYVDNFPLQVYRCDEHKYLENAMSDFEKDGDINRFSKDVQEIILEKCFDEDTTKSEKIKQLFSAYFSTIEDGTVVSKLLSPLIRCKQPGEAWNVCTHEHKEQETLNFVSENSGEPIVGQIKSVLDTKKNERVDRLFLFEPSTYANAKNKKEQQRGCQCKTGKYQKEGLINLFIKIRIPIYDDYIGELNKANVFENINKIFSDIKDIKNIKNQDECDRLIQEKYRNMIKDKYNDADYNIDLGIRYIYWAKKGADEMCTILTKWLQVKRLLFDKNGKAL</sequence>
<dbReference type="GO" id="GO:0005524">
    <property type="term" value="F:ATP binding"/>
    <property type="evidence" value="ECO:0007669"/>
    <property type="project" value="InterPro"/>
</dbReference>
<dbReference type="SUPFAM" id="SSF52540">
    <property type="entry name" value="P-loop containing nucleoside triphosphate hydrolases"/>
    <property type="match status" value="2"/>
</dbReference>
<dbReference type="Gene3D" id="3.40.50.10810">
    <property type="entry name" value="Tandem AAA-ATPase domain"/>
    <property type="match status" value="2"/>
</dbReference>
<evidence type="ECO:0000259" key="1">
    <source>
        <dbReference type="PROSITE" id="PS51192"/>
    </source>
</evidence>
<protein>
    <recommendedName>
        <fullName evidence="4">Helicase ATP-binding domain-containing protein</fullName>
    </recommendedName>
</protein>
<dbReference type="PANTHER" id="PTHR10799">
    <property type="entry name" value="SNF2/RAD54 HELICASE FAMILY"/>
    <property type="match status" value="1"/>
</dbReference>
<evidence type="ECO:0000313" key="3">
    <source>
        <dbReference type="EMBL" id="QHU15657.1"/>
    </source>
</evidence>
<accession>A0A6C0KFV4</accession>
<evidence type="ECO:0000259" key="2">
    <source>
        <dbReference type="PROSITE" id="PS51194"/>
    </source>
</evidence>
<dbReference type="InterPro" id="IPR014001">
    <property type="entry name" value="Helicase_ATP-bd"/>
</dbReference>
<dbReference type="GO" id="GO:0003677">
    <property type="term" value="F:DNA binding"/>
    <property type="evidence" value="ECO:0007669"/>
    <property type="project" value="InterPro"/>
</dbReference>
<dbReference type="GO" id="GO:0016787">
    <property type="term" value="F:hydrolase activity"/>
    <property type="evidence" value="ECO:0007669"/>
    <property type="project" value="InterPro"/>
</dbReference>
<feature type="domain" description="Helicase ATP-binding" evidence="1">
    <location>
        <begin position="79"/>
        <end position="313"/>
    </location>
</feature>
<dbReference type="EMBL" id="MN740867">
    <property type="protein sequence ID" value="QHU15657.1"/>
    <property type="molecule type" value="Genomic_DNA"/>
</dbReference>
<dbReference type="SMART" id="SM00490">
    <property type="entry name" value="HELICc"/>
    <property type="match status" value="1"/>
</dbReference>
<dbReference type="Gene3D" id="3.40.50.300">
    <property type="entry name" value="P-loop containing nucleotide triphosphate hydrolases"/>
    <property type="match status" value="2"/>
</dbReference>
<reference evidence="3" key="1">
    <citation type="journal article" date="2020" name="Nature">
        <title>Giant virus diversity and host interactions through global metagenomics.</title>
        <authorList>
            <person name="Schulz F."/>
            <person name="Roux S."/>
            <person name="Paez-Espino D."/>
            <person name="Jungbluth S."/>
            <person name="Walsh D.A."/>
            <person name="Denef V.J."/>
            <person name="McMahon K.D."/>
            <person name="Konstantinidis K.T."/>
            <person name="Eloe-Fadrosh E.A."/>
            <person name="Kyrpides N.C."/>
            <person name="Woyke T."/>
        </authorList>
    </citation>
    <scope>NUCLEOTIDE SEQUENCE</scope>
    <source>
        <strain evidence="3">GVMAG-S-3300010158-109</strain>
    </source>
</reference>
<dbReference type="InterPro" id="IPR038718">
    <property type="entry name" value="SNF2-like_sf"/>
</dbReference>
<name>A0A6C0KFV4_9ZZZZ</name>
<dbReference type="Pfam" id="PF00176">
    <property type="entry name" value="SNF2-rel_dom"/>
    <property type="match status" value="1"/>
</dbReference>